<dbReference type="AlphaFoldDB" id="A0A8A4TPS8"/>
<keyword evidence="2" id="KW-0067">ATP-binding</keyword>
<dbReference type="PROSITE" id="PS50110">
    <property type="entry name" value="RESPONSE_REGULATORY"/>
    <property type="match status" value="1"/>
</dbReference>
<dbReference type="PANTHER" id="PTHR32071">
    <property type="entry name" value="TRANSCRIPTIONAL REGULATORY PROTEIN"/>
    <property type="match status" value="1"/>
</dbReference>
<dbReference type="Gene3D" id="3.40.50.2300">
    <property type="match status" value="1"/>
</dbReference>
<dbReference type="KEGG" id="scor:J3U87_00785"/>
<dbReference type="SMART" id="SM00382">
    <property type="entry name" value="AAA"/>
    <property type="match status" value="1"/>
</dbReference>
<evidence type="ECO:0000256" key="1">
    <source>
        <dbReference type="ARBA" id="ARBA00022741"/>
    </source>
</evidence>
<dbReference type="Gene3D" id="1.10.10.60">
    <property type="entry name" value="Homeodomain-like"/>
    <property type="match status" value="1"/>
</dbReference>
<dbReference type="InterPro" id="IPR025943">
    <property type="entry name" value="Sigma_54_int_dom_ATP-bd_2"/>
</dbReference>
<dbReference type="SUPFAM" id="SSF46689">
    <property type="entry name" value="Homeodomain-like"/>
    <property type="match status" value="1"/>
</dbReference>
<dbReference type="PROSITE" id="PS50045">
    <property type="entry name" value="SIGMA54_INTERACT_4"/>
    <property type="match status" value="1"/>
</dbReference>
<dbReference type="PROSITE" id="PS00675">
    <property type="entry name" value="SIGMA54_INTERACT_1"/>
    <property type="match status" value="1"/>
</dbReference>
<dbReference type="SUPFAM" id="SSF52540">
    <property type="entry name" value="P-loop containing nucleoside triphosphate hydrolases"/>
    <property type="match status" value="1"/>
</dbReference>
<keyword evidence="5" id="KW-0804">Transcription</keyword>
<dbReference type="SUPFAM" id="SSF52172">
    <property type="entry name" value="CheY-like"/>
    <property type="match status" value="1"/>
</dbReference>
<dbReference type="InterPro" id="IPR009057">
    <property type="entry name" value="Homeodomain-like_sf"/>
</dbReference>
<dbReference type="Pfam" id="PF25601">
    <property type="entry name" value="AAA_lid_14"/>
    <property type="match status" value="1"/>
</dbReference>
<proteinExistence type="predicted"/>
<organism evidence="9 10">
    <name type="scientific">Sulfidibacter corallicola</name>
    <dbReference type="NCBI Taxonomy" id="2818388"/>
    <lineage>
        <taxon>Bacteria</taxon>
        <taxon>Pseudomonadati</taxon>
        <taxon>Acidobacteriota</taxon>
        <taxon>Holophagae</taxon>
        <taxon>Acanthopleuribacterales</taxon>
        <taxon>Acanthopleuribacteraceae</taxon>
        <taxon>Sulfidibacter</taxon>
    </lineage>
</organism>
<feature type="domain" description="Response regulatory" evidence="8">
    <location>
        <begin position="23"/>
        <end position="141"/>
    </location>
</feature>
<dbReference type="GO" id="GO:0005524">
    <property type="term" value="F:ATP binding"/>
    <property type="evidence" value="ECO:0007669"/>
    <property type="project" value="UniProtKB-KW"/>
</dbReference>
<dbReference type="InterPro" id="IPR002078">
    <property type="entry name" value="Sigma_54_int"/>
</dbReference>
<dbReference type="Pfam" id="PF00158">
    <property type="entry name" value="Sigma54_activat"/>
    <property type="match status" value="1"/>
</dbReference>
<dbReference type="PROSITE" id="PS00688">
    <property type="entry name" value="SIGMA54_INTERACT_3"/>
    <property type="match status" value="1"/>
</dbReference>
<dbReference type="Gene3D" id="1.10.8.60">
    <property type="match status" value="1"/>
</dbReference>
<evidence type="ECO:0000256" key="6">
    <source>
        <dbReference type="PROSITE-ProRule" id="PRU00169"/>
    </source>
</evidence>
<feature type="modified residue" description="4-aspartylphosphate" evidence="6">
    <location>
        <position position="75"/>
    </location>
</feature>
<evidence type="ECO:0000256" key="3">
    <source>
        <dbReference type="ARBA" id="ARBA00023015"/>
    </source>
</evidence>
<evidence type="ECO:0000256" key="5">
    <source>
        <dbReference type="ARBA" id="ARBA00023163"/>
    </source>
</evidence>
<dbReference type="GO" id="GO:0003677">
    <property type="term" value="F:DNA binding"/>
    <property type="evidence" value="ECO:0007669"/>
    <property type="project" value="UniProtKB-KW"/>
</dbReference>
<feature type="domain" description="Sigma-54 factor interaction" evidence="7">
    <location>
        <begin position="157"/>
        <end position="384"/>
    </location>
</feature>
<evidence type="ECO:0000313" key="9">
    <source>
        <dbReference type="EMBL" id="QTD50978.1"/>
    </source>
</evidence>
<dbReference type="InterPro" id="IPR025662">
    <property type="entry name" value="Sigma_54_int_dom_ATP-bd_1"/>
</dbReference>
<dbReference type="CDD" id="cd00009">
    <property type="entry name" value="AAA"/>
    <property type="match status" value="1"/>
</dbReference>
<evidence type="ECO:0000256" key="2">
    <source>
        <dbReference type="ARBA" id="ARBA00022840"/>
    </source>
</evidence>
<dbReference type="Proteomes" id="UP000663929">
    <property type="component" value="Chromosome"/>
</dbReference>
<dbReference type="Gene3D" id="3.40.50.300">
    <property type="entry name" value="P-loop containing nucleotide triphosphate hydrolases"/>
    <property type="match status" value="1"/>
</dbReference>
<dbReference type="PANTHER" id="PTHR32071:SF117">
    <property type="entry name" value="PTS-DEPENDENT DIHYDROXYACETONE KINASE OPERON REGULATORY PROTEIN-RELATED"/>
    <property type="match status" value="1"/>
</dbReference>
<dbReference type="InterPro" id="IPR001789">
    <property type="entry name" value="Sig_transdc_resp-reg_receiver"/>
</dbReference>
<dbReference type="FunFam" id="3.40.50.300:FF:000006">
    <property type="entry name" value="DNA-binding transcriptional regulator NtrC"/>
    <property type="match status" value="1"/>
</dbReference>
<dbReference type="PROSITE" id="PS00676">
    <property type="entry name" value="SIGMA54_INTERACT_2"/>
    <property type="match status" value="1"/>
</dbReference>
<dbReference type="Pfam" id="PF00072">
    <property type="entry name" value="Response_reg"/>
    <property type="match status" value="1"/>
</dbReference>
<evidence type="ECO:0000259" key="8">
    <source>
        <dbReference type="PROSITE" id="PS50110"/>
    </source>
</evidence>
<dbReference type="GO" id="GO:0000160">
    <property type="term" value="P:phosphorelay signal transduction system"/>
    <property type="evidence" value="ECO:0007669"/>
    <property type="project" value="InterPro"/>
</dbReference>
<keyword evidence="6" id="KW-0597">Phosphoprotein</keyword>
<sequence>MTVFNKKALKALREAPSPQKRRTILVVDDEPSNLLVLQRLLEKDYEVLTAVDGQDALELIQRLDDPERLQLIISDQRMPRLSGLELLKEAQTLVPRAKRMILTGYTDFEVVVKAINEVQVFRFMMKPFDRQEMRAAVEAALRAYDRAATPTVRFPHIVGRHPKLVHTLDLVAKVAESDAPVLVRGETGTGKELIGRALYDHGSRAQKPYVVIHCSALPESLFEAELFGHKRGAFTGAHSDRLGRIAQADGGTLFIDEVAEIPLVVQAKLLRFLQFGEFQRVGSDRVEKVDVRVISATHQDIPAMIEKGTFRRDLYYRLNVVEVTLPALRERKSDIPLLVDYFLKKHWKRGGEGRLAGDTLKILEHYDFPGNVRELSHIIERCCLLAESDLIGPNRLPPAVLMAYGAQLNRKEAPAEKPAFRFETLNNEVLKRVREEAKQQAADEVEKQFLTHLMAENGNNVSAAAREADMQRSYLHRLLSKHDFRTG</sequence>
<gene>
    <name evidence="9" type="ORF">J3U87_00785</name>
</gene>
<evidence type="ECO:0000256" key="4">
    <source>
        <dbReference type="ARBA" id="ARBA00023125"/>
    </source>
</evidence>
<dbReference type="GO" id="GO:0006355">
    <property type="term" value="P:regulation of DNA-templated transcription"/>
    <property type="evidence" value="ECO:0007669"/>
    <property type="project" value="InterPro"/>
</dbReference>
<dbReference type="InterPro" id="IPR003593">
    <property type="entry name" value="AAA+_ATPase"/>
</dbReference>
<dbReference type="EMBL" id="CP071793">
    <property type="protein sequence ID" value="QTD50978.1"/>
    <property type="molecule type" value="Genomic_DNA"/>
</dbReference>
<keyword evidence="4" id="KW-0238">DNA-binding</keyword>
<dbReference type="InterPro" id="IPR027417">
    <property type="entry name" value="P-loop_NTPase"/>
</dbReference>
<dbReference type="CDD" id="cd17569">
    <property type="entry name" value="REC_HupR-like"/>
    <property type="match status" value="1"/>
</dbReference>
<dbReference type="InterPro" id="IPR025944">
    <property type="entry name" value="Sigma_54_int_dom_CS"/>
</dbReference>
<reference evidence="9" key="1">
    <citation type="submission" date="2021-03" db="EMBL/GenBank/DDBJ databases">
        <title>Acanthopleuribacteraceae sp. M133.</title>
        <authorList>
            <person name="Wang G."/>
        </authorList>
    </citation>
    <scope>NUCLEOTIDE SEQUENCE</scope>
    <source>
        <strain evidence="9">M133</strain>
    </source>
</reference>
<keyword evidence="3" id="KW-0805">Transcription regulation</keyword>
<protein>
    <submittedName>
        <fullName evidence="9">Sigma-54-dependent Fis family transcriptional regulator</fullName>
    </submittedName>
</protein>
<evidence type="ECO:0000259" key="7">
    <source>
        <dbReference type="PROSITE" id="PS50045"/>
    </source>
</evidence>
<keyword evidence="1" id="KW-0547">Nucleotide-binding</keyword>
<dbReference type="InterPro" id="IPR011006">
    <property type="entry name" value="CheY-like_superfamily"/>
</dbReference>
<evidence type="ECO:0000313" key="10">
    <source>
        <dbReference type="Proteomes" id="UP000663929"/>
    </source>
</evidence>
<dbReference type="RefSeq" id="WP_237381114.1">
    <property type="nucleotide sequence ID" value="NZ_CP071793.1"/>
</dbReference>
<dbReference type="SMART" id="SM00448">
    <property type="entry name" value="REC"/>
    <property type="match status" value="1"/>
</dbReference>
<keyword evidence="10" id="KW-1185">Reference proteome</keyword>
<dbReference type="InterPro" id="IPR058031">
    <property type="entry name" value="AAA_lid_NorR"/>
</dbReference>
<name>A0A8A4TPS8_SULCO</name>
<accession>A0A8A4TPS8</accession>